<gene>
    <name evidence="1" type="ORF">ABIE13_002830</name>
</gene>
<organism evidence="1 2">
    <name type="scientific">Ottowia thiooxydans</name>
    <dbReference type="NCBI Taxonomy" id="219182"/>
    <lineage>
        <taxon>Bacteria</taxon>
        <taxon>Pseudomonadati</taxon>
        <taxon>Pseudomonadota</taxon>
        <taxon>Betaproteobacteria</taxon>
        <taxon>Burkholderiales</taxon>
        <taxon>Comamonadaceae</taxon>
        <taxon>Ottowia</taxon>
    </lineage>
</organism>
<dbReference type="RefSeq" id="WP_354444334.1">
    <property type="nucleotide sequence ID" value="NZ_JBEPSH010000005.1"/>
</dbReference>
<dbReference type="EMBL" id="JBEPSH010000005">
    <property type="protein sequence ID" value="MET4577719.1"/>
    <property type="molecule type" value="Genomic_DNA"/>
</dbReference>
<evidence type="ECO:0000313" key="2">
    <source>
        <dbReference type="Proteomes" id="UP001549320"/>
    </source>
</evidence>
<keyword evidence="2" id="KW-1185">Reference proteome</keyword>
<proteinExistence type="predicted"/>
<reference evidence="1 2" key="1">
    <citation type="submission" date="2024-06" db="EMBL/GenBank/DDBJ databases">
        <title>Sorghum-associated microbial communities from plants grown in Nebraska, USA.</title>
        <authorList>
            <person name="Schachtman D."/>
        </authorList>
    </citation>
    <scope>NUCLEOTIDE SEQUENCE [LARGE SCALE GENOMIC DNA]</scope>
    <source>
        <strain evidence="1 2">2709</strain>
    </source>
</reference>
<protein>
    <submittedName>
        <fullName evidence="1">Flavodoxin</fullName>
    </submittedName>
</protein>
<dbReference type="InterPro" id="IPR029039">
    <property type="entry name" value="Flavoprotein-like_sf"/>
</dbReference>
<evidence type="ECO:0000313" key="1">
    <source>
        <dbReference type="EMBL" id="MET4577719.1"/>
    </source>
</evidence>
<dbReference type="Gene3D" id="3.40.50.360">
    <property type="match status" value="1"/>
</dbReference>
<dbReference type="SUPFAM" id="SSF52218">
    <property type="entry name" value="Flavoproteins"/>
    <property type="match status" value="1"/>
</dbReference>
<sequence length="176" mass="19016">MSSPTLIVCYSNTGTSRRVADLLATQFQWQRGEICERRSRAGVAGMLRCVGDSLLRRHPAIRYEGPDPRGFETVVLIAPIWVSRLAGPMRSFVRDRASSLKRVAVIAVMGGKGATNAFAEIDQILGRPPILSTSFTARNVDDGSYASGLEAFGAAVRDHAQKQDAVRPTDLSPSAV</sequence>
<name>A0ABV2Q9N0_9BURK</name>
<accession>A0ABV2Q9N0</accession>
<dbReference type="Proteomes" id="UP001549320">
    <property type="component" value="Unassembled WGS sequence"/>
</dbReference>
<comment type="caution">
    <text evidence="1">The sequence shown here is derived from an EMBL/GenBank/DDBJ whole genome shotgun (WGS) entry which is preliminary data.</text>
</comment>